<keyword evidence="2" id="KW-0472">Membrane</keyword>
<keyword evidence="4" id="KW-1185">Reference proteome</keyword>
<dbReference type="Pfam" id="PF07963">
    <property type="entry name" value="N_methyl"/>
    <property type="match status" value="1"/>
</dbReference>
<gene>
    <name evidence="3" type="ORF">B2J69_19025</name>
</gene>
<dbReference type="InterPro" id="IPR012902">
    <property type="entry name" value="N_methyl_site"/>
</dbReference>
<dbReference type="SUPFAM" id="SSF54523">
    <property type="entry name" value="Pili subunits"/>
    <property type="match status" value="1"/>
</dbReference>
<keyword evidence="2" id="KW-0812">Transmembrane</keyword>
<dbReference type="GO" id="GO:0016020">
    <property type="term" value="C:membrane"/>
    <property type="evidence" value="ECO:0007669"/>
    <property type="project" value="UniProtKB-SubCell"/>
</dbReference>
<dbReference type="OrthoDB" id="6241267at2"/>
<protein>
    <submittedName>
        <fullName evidence="3">Prepilin-type cleavage/methylation domain-containing protein</fullName>
    </submittedName>
</protein>
<dbReference type="EMBL" id="MWUE01000028">
    <property type="protein sequence ID" value="OQP31146.1"/>
    <property type="molecule type" value="Genomic_DNA"/>
</dbReference>
<comment type="subcellular location">
    <subcellularLocation>
        <location evidence="1">Membrane</location>
        <topology evidence="1">Single-pass membrane protein</topology>
    </subcellularLocation>
</comment>
<organism evidence="3 4">
    <name type="scientific">Pantoea latae</name>
    <dbReference type="NCBI Taxonomy" id="1964541"/>
    <lineage>
        <taxon>Bacteria</taxon>
        <taxon>Pseudomonadati</taxon>
        <taxon>Pseudomonadota</taxon>
        <taxon>Gammaproteobacteria</taxon>
        <taxon>Enterobacterales</taxon>
        <taxon>Erwiniaceae</taxon>
        <taxon>Pantoea</taxon>
    </lineage>
</organism>
<evidence type="ECO:0000313" key="3">
    <source>
        <dbReference type="EMBL" id="OQP31146.1"/>
    </source>
</evidence>
<reference evidence="3 4" key="1">
    <citation type="submission" date="2017-02" db="EMBL/GenBank/DDBJ databases">
        <title>Whole genome shotgun sequence of Pantoea agglomerans strain AS1 isolated from a cycad, Zamia floridana in Central Florida, USA.</title>
        <authorList>
            <person name="Lata P."/>
            <person name="Govindarajan S."/>
            <person name="Qi F."/>
            <person name="Li J.-L."/>
            <person name="Maurya S.K."/>
            <person name="Sahoo M.K."/>
        </authorList>
    </citation>
    <scope>NUCLEOTIDE SEQUENCE [LARGE SCALE GENOMIC DNA]</scope>
    <source>
        <strain evidence="3 4">AS1</strain>
    </source>
</reference>
<dbReference type="NCBIfam" id="TIGR02532">
    <property type="entry name" value="IV_pilin_GFxxxE"/>
    <property type="match status" value="1"/>
</dbReference>
<sequence>MKKETDHGFTLPELLLVLVIVGILSLGALHGWQRWQQRQQLRDTAQLLQGFLQRLRAQANWQNQDRALWLIAGDRWCLGSGAKPAAGCLRGSRLRFVAPYPGVKMLSLRGEPGFYGRRNVAKAGSLAFGNASGTLRLVISARARIRLCEPEEQGCD</sequence>
<dbReference type="PROSITE" id="PS00409">
    <property type="entry name" value="PROKAR_NTER_METHYL"/>
    <property type="match status" value="1"/>
</dbReference>
<dbReference type="InterPro" id="IPR045584">
    <property type="entry name" value="Pilin-like"/>
</dbReference>
<proteinExistence type="predicted"/>
<comment type="caution">
    <text evidence="3">The sequence shown here is derived from an EMBL/GenBank/DDBJ whole genome shotgun (WGS) entry which is preliminary data.</text>
</comment>
<evidence type="ECO:0000256" key="2">
    <source>
        <dbReference type="SAM" id="Phobius"/>
    </source>
</evidence>
<name>A0A1V9DBH8_9GAMM</name>
<evidence type="ECO:0000313" key="4">
    <source>
        <dbReference type="Proteomes" id="UP000192769"/>
    </source>
</evidence>
<evidence type="ECO:0000256" key="1">
    <source>
        <dbReference type="ARBA" id="ARBA00004167"/>
    </source>
</evidence>
<feature type="transmembrane region" description="Helical" evidence="2">
    <location>
        <begin position="14"/>
        <end position="32"/>
    </location>
</feature>
<dbReference type="RefSeq" id="WP_081141199.1">
    <property type="nucleotide sequence ID" value="NZ_MWUE01000028.1"/>
</dbReference>
<keyword evidence="2" id="KW-1133">Transmembrane helix</keyword>
<dbReference type="AlphaFoldDB" id="A0A1V9DBH8"/>
<dbReference type="NCBIfam" id="NF007800">
    <property type="entry name" value="PRK10506.1"/>
    <property type="match status" value="1"/>
</dbReference>
<accession>A0A1V9DBH8</accession>
<dbReference type="Proteomes" id="UP000192769">
    <property type="component" value="Unassembled WGS sequence"/>
</dbReference>
<dbReference type="Gene3D" id="3.30.700.10">
    <property type="entry name" value="Glycoprotein, Type 4 Pilin"/>
    <property type="match status" value="1"/>
</dbReference>